<dbReference type="Gene3D" id="4.10.60.10">
    <property type="entry name" value="Zinc finger, CCHC-type"/>
    <property type="match status" value="1"/>
</dbReference>
<feature type="region of interest" description="Disordered" evidence="2">
    <location>
        <begin position="264"/>
        <end position="283"/>
    </location>
</feature>
<protein>
    <recommendedName>
        <fullName evidence="3">CCHC-type domain-containing protein</fullName>
    </recommendedName>
</protein>
<dbReference type="GO" id="GO:0003676">
    <property type="term" value="F:nucleic acid binding"/>
    <property type="evidence" value="ECO:0007669"/>
    <property type="project" value="InterPro"/>
</dbReference>
<gene>
    <name evidence="4" type="ORF">L915_11860</name>
    <name evidence="5" type="ORF">L916_11788</name>
</gene>
<dbReference type="InterPro" id="IPR036875">
    <property type="entry name" value="Znf_CCHC_sf"/>
</dbReference>
<evidence type="ECO:0000256" key="2">
    <source>
        <dbReference type="SAM" id="MobiDB-lite"/>
    </source>
</evidence>
<dbReference type="GO" id="GO:0008270">
    <property type="term" value="F:zinc ion binding"/>
    <property type="evidence" value="ECO:0007669"/>
    <property type="project" value="UniProtKB-KW"/>
</dbReference>
<dbReference type="CDD" id="cd20335">
    <property type="entry name" value="BRcat_RBR"/>
    <property type="match status" value="1"/>
</dbReference>
<keyword evidence="1" id="KW-0862">Zinc</keyword>
<feature type="domain" description="CCHC-type" evidence="3">
    <location>
        <begin position="310"/>
        <end position="325"/>
    </location>
</feature>
<reference evidence="5" key="2">
    <citation type="submission" date="2013-11" db="EMBL/GenBank/DDBJ databases">
        <title>The Genome Sequence of Phytophthora parasitica CJ05E6.</title>
        <authorList>
            <consortium name="The Broad Institute Genomics Platform"/>
            <person name="Russ C."/>
            <person name="Tyler B."/>
            <person name="Panabieres F."/>
            <person name="Shan W."/>
            <person name="Tripathy S."/>
            <person name="Grunwald N."/>
            <person name="Machado M."/>
            <person name="Johnson C.S."/>
            <person name="Arredondo F."/>
            <person name="Hong C."/>
            <person name="Coffey M."/>
            <person name="Young S.K."/>
            <person name="Zeng Q."/>
            <person name="Gargeya S."/>
            <person name="Fitzgerald M."/>
            <person name="Abouelleil A."/>
            <person name="Alvarado L."/>
            <person name="Chapman S.B."/>
            <person name="Gainer-Dewar J."/>
            <person name="Goldberg J."/>
            <person name="Griggs A."/>
            <person name="Gujja S."/>
            <person name="Hansen M."/>
            <person name="Howarth C."/>
            <person name="Imamovic A."/>
            <person name="Ireland A."/>
            <person name="Larimer J."/>
            <person name="McCowan C."/>
            <person name="Murphy C."/>
            <person name="Pearson M."/>
            <person name="Poon T.W."/>
            <person name="Priest M."/>
            <person name="Roberts A."/>
            <person name="Saif S."/>
            <person name="Shea T."/>
            <person name="Sykes S."/>
            <person name="Wortman J."/>
            <person name="Nusbaum C."/>
            <person name="Birren B."/>
        </authorList>
    </citation>
    <scope>NUCLEOTIDE SEQUENCE [LARGE SCALE GENOMIC DNA]</scope>
    <source>
        <strain evidence="5">CJ05E6</strain>
    </source>
</reference>
<dbReference type="AlphaFoldDB" id="W2GIF1"/>
<name>W2GIF1_PHYNI</name>
<dbReference type="PROSITE" id="PS50158">
    <property type="entry name" value="ZF_CCHC"/>
    <property type="match status" value="1"/>
</dbReference>
<organism evidence="4">
    <name type="scientific">Phytophthora nicotianae</name>
    <name type="common">Potato buckeye rot agent</name>
    <name type="synonym">Phytophthora parasitica</name>
    <dbReference type="NCBI Taxonomy" id="4792"/>
    <lineage>
        <taxon>Eukaryota</taxon>
        <taxon>Sar</taxon>
        <taxon>Stramenopiles</taxon>
        <taxon>Oomycota</taxon>
        <taxon>Peronosporomycetes</taxon>
        <taxon>Peronosporales</taxon>
        <taxon>Peronosporaceae</taxon>
        <taxon>Phytophthora</taxon>
    </lineage>
</organism>
<dbReference type="SUPFAM" id="SSF57756">
    <property type="entry name" value="Retrovirus zinc finger-like domains"/>
    <property type="match status" value="1"/>
</dbReference>
<dbReference type="Proteomes" id="UP000053864">
    <property type="component" value="Unassembled WGS sequence"/>
</dbReference>
<dbReference type="InterPro" id="IPR001878">
    <property type="entry name" value="Znf_CCHC"/>
</dbReference>
<dbReference type="EMBL" id="KI687146">
    <property type="protein sequence ID" value="ETK82833.1"/>
    <property type="molecule type" value="Genomic_DNA"/>
</dbReference>
<keyword evidence="1" id="KW-0863">Zinc-finger</keyword>
<feature type="region of interest" description="Disordered" evidence="2">
    <location>
        <begin position="378"/>
        <end position="398"/>
    </location>
</feature>
<sequence>MLPSPERRPGGKVQPYPEDIRRTRTNRQLRLLQLSTLRVGGRRLHLLLLEDPTDLEGLTDQEGRTVREGLAGGNGSPSGDFQHSGQAHTQMVGYASYGMSSHIKSAVRMIQPFYSDVSLVEKKRTFWEAFERTTKGLSEPLRLSAFRETRFHNQFVFQTPLQMIERLKTTKRSKGMSAEVWGDQISSLCDGAQCFNPQMRYQYFLSGLRNSERKADLTTTMANSISEAVAVLIYKNMQLPVEDKSEFENALQKDVAAVCRTPQQGHAPNQIGPVAPSFTPGRGIRQGADMYTQDGHIVCGRCHTLGRATCTNCGQEGHARMECEEPYKQPNRPQGQSQQRSNNNSNRNGQQRSGRACFLCNQKDHLVAECPMRASFQQYKSQQSAGSGANQGQTPSQQ</sequence>
<evidence type="ECO:0000313" key="5">
    <source>
        <dbReference type="EMBL" id="ETL36211.1"/>
    </source>
</evidence>
<keyword evidence="1" id="KW-0479">Metal-binding</keyword>
<evidence type="ECO:0000259" key="3">
    <source>
        <dbReference type="PROSITE" id="PS50158"/>
    </source>
</evidence>
<evidence type="ECO:0000256" key="1">
    <source>
        <dbReference type="PROSITE-ProRule" id="PRU00047"/>
    </source>
</evidence>
<feature type="compositionally biased region" description="Low complexity" evidence="2">
    <location>
        <begin position="329"/>
        <end position="350"/>
    </location>
</feature>
<feature type="region of interest" description="Disordered" evidence="2">
    <location>
        <begin position="325"/>
        <end position="350"/>
    </location>
</feature>
<reference evidence="4" key="1">
    <citation type="submission" date="2013-11" db="EMBL/GenBank/DDBJ databases">
        <title>The Genome Sequence of Phytophthora parasitica CJ02B3.</title>
        <authorList>
            <consortium name="The Broad Institute Genomics Platform"/>
            <person name="Russ C."/>
            <person name="Tyler B."/>
            <person name="Panabieres F."/>
            <person name="Shan W."/>
            <person name="Tripathy S."/>
            <person name="Grunwald N."/>
            <person name="Machado M."/>
            <person name="Johnson C.S."/>
            <person name="Arredondo F."/>
            <person name="Hong C."/>
            <person name="Coffey M."/>
            <person name="Young S.K."/>
            <person name="Zeng Q."/>
            <person name="Gargeya S."/>
            <person name="Fitzgerald M."/>
            <person name="Abouelleil A."/>
            <person name="Alvarado L."/>
            <person name="Chapman S.B."/>
            <person name="Gainer-Dewar J."/>
            <person name="Goldberg J."/>
            <person name="Griggs A."/>
            <person name="Gujja S."/>
            <person name="Hansen M."/>
            <person name="Howarth C."/>
            <person name="Imamovic A."/>
            <person name="Ireland A."/>
            <person name="Larimer J."/>
            <person name="McCowan C."/>
            <person name="Murphy C."/>
            <person name="Pearson M."/>
            <person name="Poon T.W."/>
            <person name="Priest M."/>
            <person name="Roberts A."/>
            <person name="Saif S."/>
            <person name="Shea T."/>
            <person name="Sykes S."/>
            <person name="Wortman J."/>
            <person name="Nusbaum C."/>
            <person name="Birren B."/>
        </authorList>
    </citation>
    <scope>NUCLEOTIDE SEQUENCE [LARGE SCALE GENOMIC DNA]</scope>
    <source>
        <strain evidence="4">CJ02B3</strain>
    </source>
</reference>
<dbReference type="Proteomes" id="UP000053236">
    <property type="component" value="Unassembled WGS sequence"/>
</dbReference>
<proteinExistence type="predicted"/>
<dbReference type="EMBL" id="KI673841">
    <property type="protein sequence ID" value="ETL36211.1"/>
    <property type="molecule type" value="Genomic_DNA"/>
</dbReference>
<feature type="compositionally biased region" description="Low complexity" evidence="2">
    <location>
        <begin position="381"/>
        <end position="398"/>
    </location>
</feature>
<accession>W2GIF1</accession>
<evidence type="ECO:0000313" key="4">
    <source>
        <dbReference type="EMBL" id="ETK82833.1"/>
    </source>
</evidence>
<dbReference type="SMART" id="SM00343">
    <property type="entry name" value="ZnF_C2HC"/>
    <property type="match status" value="2"/>
</dbReference>
<feature type="region of interest" description="Disordered" evidence="2">
    <location>
        <begin position="1"/>
        <end position="22"/>
    </location>
</feature>
<dbReference type="VEuPathDB" id="FungiDB:PPTG_10004"/>